<organism evidence="11 12">
    <name type="scientific">Plectus sambesii</name>
    <dbReference type="NCBI Taxonomy" id="2011161"/>
    <lineage>
        <taxon>Eukaryota</taxon>
        <taxon>Metazoa</taxon>
        <taxon>Ecdysozoa</taxon>
        <taxon>Nematoda</taxon>
        <taxon>Chromadorea</taxon>
        <taxon>Plectida</taxon>
        <taxon>Plectina</taxon>
        <taxon>Plectoidea</taxon>
        <taxon>Plectidae</taxon>
        <taxon>Plectus</taxon>
    </lineage>
</organism>
<feature type="transmembrane region" description="Helical" evidence="8">
    <location>
        <begin position="180"/>
        <end position="206"/>
    </location>
</feature>
<sequence>MALMRTNLAVALVCMVNSSVLLEQNSSQLSPNETLNSSFNRSQNDSATGEREHACLLAPDEDNEYNGELNWTPTQISLIFSAVSWGGLLTGFFSGWVADRYGPKNILLAACVVHVIGSFLTPTIAVRVGFYGMVGIRFIMGLGQGVIIPCMGALIARWFPSTERSTAIAIYTTGKELGTMIANPVGAFLCGTESFFGGWPAIFYVFGKCLLSHVNRAANITLLFVGTIGVVWCICWLPIVSNSPENNRLISKKELMYLQQELKSQSLQNRKVATQHVPWAKMFRSGPILAQVMMNGAAACFMGVYQSYLPTYFMQNGLLSALPPLVQMVVKMFVSRLSDRLKQRVNKPNSTTLCKVFNSIGAFGSALCLVAISFLDCRHVPLAVFLICASFAAFASFAPGFFTSQISIAPVYSGIVSSFSRVCAQVGQIAAPSIVGFFVGTRREWQYVQLILAAFMTAGGVVFLIFGSAEIQPWAMTPNETQVALAEDESEGDIDDSVIGDDSEKY</sequence>
<keyword evidence="5 8" id="KW-1133">Transmembrane helix</keyword>
<evidence type="ECO:0000313" key="11">
    <source>
        <dbReference type="Proteomes" id="UP000887566"/>
    </source>
</evidence>
<protein>
    <submittedName>
        <fullName evidence="12">Major facilitator superfamily (MFS) profile domain-containing protein</fullName>
    </submittedName>
</protein>
<feature type="signal peptide" evidence="9">
    <location>
        <begin position="1"/>
        <end position="22"/>
    </location>
</feature>
<keyword evidence="11" id="KW-1185">Reference proteome</keyword>
<evidence type="ECO:0000256" key="3">
    <source>
        <dbReference type="ARBA" id="ARBA00022692"/>
    </source>
</evidence>
<dbReference type="FunFam" id="1.20.1250.20:FF:000003">
    <property type="entry name" value="Solute carrier family 17 member 3"/>
    <property type="match status" value="1"/>
</dbReference>
<dbReference type="GO" id="GO:0006820">
    <property type="term" value="P:monoatomic anion transport"/>
    <property type="evidence" value="ECO:0007669"/>
    <property type="project" value="TreeGrafter"/>
</dbReference>
<dbReference type="InterPro" id="IPR011701">
    <property type="entry name" value="MFS"/>
</dbReference>
<feature type="region of interest" description="Disordered" evidence="7">
    <location>
        <begin position="485"/>
        <end position="506"/>
    </location>
</feature>
<dbReference type="Gene3D" id="1.20.1250.20">
    <property type="entry name" value="MFS general substrate transporter like domains"/>
    <property type="match status" value="2"/>
</dbReference>
<feature type="domain" description="Major facilitator superfamily (MFS) profile" evidence="10">
    <location>
        <begin position="1"/>
        <end position="472"/>
    </location>
</feature>
<name>A0A914X0S2_9BILA</name>
<evidence type="ECO:0000256" key="7">
    <source>
        <dbReference type="SAM" id="MobiDB-lite"/>
    </source>
</evidence>
<dbReference type="InterPro" id="IPR020846">
    <property type="entry name" value="MFS_dom"/>
</dbReference>
<feature type="transmembrane region" description="Helical" evidence="8">
    <location>
        <begin position="138"/>
        <end position="159"/>
    </location>
</feature>
<evidence type="ECO:0000256" key="2">
    <source>
        <dbReference type="ARBA" id="ARBA00022448"/>
    </source>
</evidence>
<evidence type="ECO:0000256" key="8">
    <source>
        <dbReference type="SAM" id="Phobius"/>
    </source>
</evidence>
<dbReference type="InterPro" id="IPR036259">
    <property type="entry name" value="MFS_trans_sf"/>
</dbReference>
<keyword evidence="9" id="KW-0732">Signal</keyword>
<feature type="transmembrane region" description="Helical" evidence="8">
    <location>
        <begin position="105"/>
        <end position="126"/>
    </location>
</feature>
<feature type="transmembrane region" description="Helical" evidence="8">
    <location>
        <begin position="447"/>
        <end position="466"/>
    </location>
</feature>
<proteinExistence type="predicted"/>
<evidence type="ECO:0000256" key="9">
    <source>
        <dbReference type="SAM" id="SignalP"/>
    </source>
</evidence>
<dbReference type="Pfam" id="PF07690">
    <property type="entry name" value="MFS_1"/>
    <property type="match status" value="1"/>
</dbReference>
<dbReference type="SUPFAM" id="SSF103473">
    <property type="entry name" value="MFS general substrate transporter"/>
    <property type="match status" value="1"/>
</dbReference>
<feature type="transmembrane region" description="Helical" evidence="8">
    <location>
        <begin position="218"/>
        <end position="239"/>
    </location>
</feature>
<keyword evidence="3 8" id="KW-0812">Transmembrane</keyword>
<reference evidence="12" key="1">
    <citation type="submission" date="2022-11" db="UniProtKB">
        <authorList>
            <consortium name="WormBaseParasite"/>
        </authorList>
    </citation>
    <scope>IDENTIFICATION</scope>
</reference>
<dbReference type="GO" id="GO:0015293">
    <property type="term" value="F:symporter activity"/>
    <property type="evidence" value="ECO:0007669"/>
    <property type="project" value="UniProtKB-KW"/>
</dbReference>
<feature type="transmembrane region" description="Helical" evidence="8">
    <location>
        <begin position="312"/>
        <end position="334"/>
    </location>
</feature>
<feature type="transmembrane region" description="Helical" evidence="8">
    <location>
        <begin position="288"/>
        <end position="306"/>
    </location>
</feature>
<keyword evidence="6 8" id="KW-0472">Membrane</keyword>
<evidence type="ECO:0000256" key="1">
    <source>
        <dbReference type="ARBA" id="ARBA00004141"/>
    </source>
</evidence>
<feature type="compositionally biased region" description="Acidic residues" evidence="7">
    <location>
        <begin position="486"/>
        <end position="506"/>
    </location>
</feature>
<feature type="transmembrane region" description="Helical" evidence="8">
    <location>
        <begin position="76"/>
        <end position="98"/>
    </location>
</feature>
<evidence type="ECO:0000313" key="12">
    <source>
        <dbReference type="WBParaSite" id="PSAMB.scaffold5881size10681.g27467.t1"/>
    </source>
</evidence>
<keyword evidence="4" id="KW-0769">Symport</keyword>
<dbReference type="InterPro" id="IPR050382">
    <property type="entry name" value="MFS_Na/Anion_cotransporter"/>
</dbReference>
<dbReference type="PANTHER" id="PTHR11662">
    <property type="entry name" value="SOLUTE CARRIER FAMILY 17"/>
    <property type="match status" value="1"/>
</dbReference>
<comment type="subcellular location">
    <subcellularLocation>
        <location evidence="1">Membrane</location>
        <topology evidence="1">Multi-pass membrane protein</topology>
    </subcellularLocation>
</comment>
<dbReference type="GO" id="GO:0016020">
    <property type="term" value="C:membrane"/>
    <property type="evidence" value="ECO:0007669"/>
    <property type="project" value="UniProtKB-SubCell"/>
</dbReference>
<feature type="transmembrane region" description="Helical" evidence="8">
    <location>
        <begin position="355"/>
        <end position="375"/>
    </location>
</feature>
<dbReference type="AlphaFoldDB" id="A0A914X0S2"/>
<accession>A0A914X0S2</accession>
<dbReference type="Proteomes" id="UP000887566">
    <property type="component" value="Unplaced"/>
</dbReference>
<dbReference type="PANTHER" id="PTHR11662:SF399">
    <property type="entry name" value="FI19708P1-RELATED"/>
    <property type="match status" value="1"/>
</dbReference>
<keyword evidence="2" id="KW-0813">Transport</keyword>
<feature type="chain" id="PRO_5037517215" evidence="9">
    <location>
        <begin position="23"/>
        <end position="506"/>
    </location>
</feature>
<dbReference type="PROSITE" id="PS50850">
    <property type="entry name" value="MFS"/>
    <property type="match status" value="1"/>
</dbReference>
<evidence type="ECO:0000256" key="6">
    <source>
        <dbReference type="ARBA" id="ARBA00023136"/>
    </source>
</evidence>
<feature type="transmembrane region" description="Helical" evidence="8">
    <location>
        <begin position="381"/>
        <end position="402"/>
    </location>
</feature>
<evidence type="ECO:0000256" key="4">
    <source>
        <dbReference type="ARBA" id="ARBA00022847"/>
    </source>
</evidence>
<evidence type="ECO:0000256" key="5">
    <source>
        <dbReference type="ARBA" id="ARBA00022989"/>
    </source>
</evidence>
<dbReference type="WBParaSite" id="PSAMB.scaffold5881size10681.g27467.t1">
    <property type="protein sequence ID" value="PSAMB.scaffold5881size10681.g27467.t1"/>
    <property type="gene ID" value="PSAMB.scaffold5881size10681.g27467"/>
</dbReference>
<evidence type="ECO:0000259" key="10">
    <source>
        <dbReference type="PROSITE" id="PS50850"/>
    </source>
</evidence>